<dbReference type="Proteomes" id="UP000603904">
    <property type="component" value="Unassembled WGS sequence"/>
</dbReference>
<comment type="caution">
    <text evidence="1">The sequence shown here is derived from an EMBL/GenBank/DDBJ whole genome shotgun (WGS) entry which is preliminary data.</text>
</comment>
<gene>
    <name evidence="1" type="ORF">Mco01_23920</name>
</gene>
<dbReference type="Pfam" id="PF04237">
    <property type="entry name" value="YjbR"/>
    <property type="match status" value="1"/>
</dbReference>
<dbReference type="SUPFAM" id="SSF142906">
    <property type="entry name" value="YjbR-like"/>
    <property type="match status" value="1"/>
</dbReference>
<dbReference type="InterPro" id="IPR058532">
    <property type="entry name" value="YjbR/MT2646/Rv2570-like"/>
</dbReference>
<proteinExistence type="predicted"/>
<evidence type="ECO:0000313" key="2">
    <source>
        <dbReference type="Proteomes" id="UP000603904"/>
    </source>
</evidence>
<sequence length="129" mass="14958">MSYRRSVDQLERLRARCLALPETTERLSHGEPTWFVRGKKSFVMFADHHHDDRLAFWCAAPPGVQRELVETEPDRFFRPPYVGHRGWLGVYLDVPLDWDEIGEIVADAFRQVAPKTLAAGVPARREETR</sequence>
<reference evidence="1 2" key="1">
    <citation type="submission" date="2021-01" db="EMBL/GenBank/DDBJ databases">
        <title>Whole genome shotgun sequence of Microbispora corallina NBRC 16416.</title>
        <authorList>
            <person name="Komaki H."/>
            <person name="Tamura T."/>
        </authorList>
    </citation>
    <scope>NUCLEOTIDE SEQUENCE [LARGE SCALE GENOMIC DNA]</scope>
    <source>
        <strain evidence="1 2">NBRC 16416</strain>
    </source>
</reference>
<organism evidence="1 2">
    <name type="scientific">Microbispora corallina</name>
    <dbReference type="NCBI Taxonomy" id="83302"/>
    <lineage>
        <taxon>Bacteria</taxon>
        <taxon>Bacillati</taxon>
        <taxon>Actinomycetota</taxon>
        <taxon>Actinomycetes</taxon>
        <taxon>Streptosporangiales</taxon>
        <taxon>Streptosporangiaceae</taxon>
        <taxon>Microbispora</taxon>
    </lineage>
</organism>
<evidence type="ECO:0000313" key="1">
    <source>
        <dbReference type="EMBL" id="GIH39392.1"/>
    </source>
</evidence>
<dbReference type="InterPro" id="IPR038056">
    <property type="entry name" value="YjbR-like_sf"/>
</dbReference>
<accession>A0ABQ4FX76</accession>
<dbReference type="EMBL" id="BOOC01000007">
    <property type="protein sequence ID" value="GIH39392.1"/>
    <property type="molecule type" value="Genomic_DNA"/>
</dbReference>
<name>A0ABQ4FX76_9ACTN</name>
<dbReference type="Gene3D" id="3.90.1150.30">
    <property type="match status" value="1"/>
</dbReference>
<keyword evidence="2" id="KW-1185">Reference proteome</keyword>
<protein>
    <submittedName>
        <fullName evidence="1">Phosphoribosylglycinamide formyltransferase</fullName>
    </submittedName>
</protein>